<sequence>MRRDIINHKAEIEREASLSELTNEWCKNLIGNLSSNHSDAGDFAESFGADENNSSSLSERALDEELLSLSNALSEENNNTFDAPIEVGTQNSQRKINRKRKDVPS</sequence>
<organism evidence="2 3">
    <name type="scientific">Acaulospora morrowiae</name>
    <dbReference type="NCBI Taxonomy" id="94023"/>
    <lineage>
        <taxon>Eukaryota</taxon>
        <taxon>Fungi</taxon>
        <taxon>Fungi incertae sedis</taxon>
        <taxon>Mucoromycota</taxon>
        <taxon>Glomeromycotina</taxon>
        <taxon>Glomeromycetes</taxon>
        <taxon>Diversisporales</taxon>
        <taxon>Acaulosporaceae</taxon>
        <taxon>Acaulospora</taxon>
    </lineage>
</organism>
<evidence type="ECO:0000313" key="2">
    <source>
        <dbReference type="EMBL" id="CAG8548236.1"/>
    </source>
</evidence>
<comment type="caution">
    <text evidence="2">The sequence shown here is derived from an EMBL/GenBank/DDBJ whole genome shotgun (WGS) entry which is preliminary data.</text>
</comment>
<dbReference type="Proteomes" id="UP000789342">
    <property type="component" value="Unassembled WGS sequence"/>
</dbReference>
<evidence type="ECO:0000313" key="3">
    <source>
        <dbReference type="Proteomes" id="UP000789342"/>
    </source>
</evidence>
<feature type="compositionally biased region" description="Basic residues" evidence="1">
    <location>
        <begin position="95"/>
        <end position="105"/>
    </location>
</feature>
<dbReference type="AlphaFoldDB" id="A0A9N9B1V0"/>
<reference evidence="2" key="1">
    <citation type="submission" date="2021-06" db="EMBL/GenBank/DDBJ databases">
        <authorList>
            <person name="Kallberg Y."/>
            <person name="Tangrot J."/>
            <person name="Rosling A."/>
        </authorList>
    </citation>
    <scope>NUCLEOTIDE SEQUENCE</scope>
    <source>
        <strain evidence="2">CL551</strain>
    </source>
</reference>
<dbReference type="EMBL" id="CAJVPV010003295">
    <property type="protein sequence ID" value="CAG8548236.1"/>
    <property type="molecule type" value="Genomic_DNA"/>
</dbReference>
<evidence type="ECO:0000256" key="1">
    <source>
        <dbReference type="SAM" id="MobiDB-lite"/>
    </source>
</evidence>
<proteinExistence type="predicted"/>
<gene>
    <name evidence="2" type="ORF">AMORRO_LOCUS5447</name>
</gene>
<keyword evidence="3" id="KW-1185">Reference proteome</keyword>
<protein>
    <submittedName>
        <fullName evidence="2">6141_t:CDS:1</fullName>
    </submittedName>
</protein>
<accession>A0A9N9B1V0</accession>
<feature type="region of interest" description="Disordered" evidence="1">
    <location>
        <begin position="71"/>
        <end position="105"/>
    </location>
</feature>
<name>A0A9N9B1V0_9GLOM</name>